<dbReference type="EMBL" id="VGJX01000556">
    <property type="protein sequence ID" value="MBM3275386.1"/>
    <property type="molecule type" value="Genomic_DNA"/>
</dbReference>
<organism evidence="3 4">
    <name type="scientific">Candidatus Tanganyikabacteria bacterium</name>
    <dbReference type="NCBI Taxonomy" id="2961651"/>
    <lineage>
        <taxon>Bacteria</taxon>
        <taxon>Bacillati</taxon>
        <taxon>Candidatus Sericytochromatia</taxon>
        <taxon>Candidatus Tanganyikabacteria</taxon>
    </lineage>
</organism>
<dbReference type="Pfam" id="PF01520">
    <property type="entry name" value="Amidase_3"/>
    <property type="match status" value="1"/>
</dbReference>
<evidence type="ECO:0000313" key="4">
    <source>
        <dbReference type="Proteomes" id="UP000703893"/>
    </source>
</evidence>
<evidence type="ECO:0000256" key="1">
    <source>
        <dbReference type="ARBA" id="ARBA00022801"/>
    </source>
</evidence>
<protein>
    <submittedName>
        <fullName evidence="3">N-acetylmuramoyl-L-alanine amidase</fullName>
    </submittedName>
</protein>
<dbReference type="SUPFAM" id="SSF53187">
    <property type="entry name" value="Zn-dependent exopeptidases"/>
    <property type="match status" value="1"/>
</dbReference>
<dbReference type="GO" id="GO:0009253">
    <property type="term" value="P:peptidoglycan catabolic process"/>
    <property type="evidence" value="ECO:0007669"/>
    <property type="project" value="InterPro"/>
</dbReference>
<dbReference type="GO" id="GO:0030288">
    <property type="term" value="C:outer membrane-bounded periplasmic space"/>
    <property type="evidence" value="ECO:0007669"/>
    <property type="project" value="TreeGrafter"/>
</dbReference>
<dbReference type="SMART" id="SM00646">
    <property type="entry name" value="Ami_3"/>
    <property type="match status" value="1"/>
</dbReference>
<comment type="caution">
    <text evidence="3">The sequence shown here is derived from an EMBL/GenBank/DDBJ whole genome shotgun (WGS) entry which is preliminary data.</text>
</comment>
<dbReference type="AlphaFoldDB" id="A0A937X867"/>
<evidence type="ECO:0000313" key="3">
    <source>
        <dbReference type="EMBL" id="MBM3275386.1"/>
    </source>
</evidence>
<dbReference type="CDD" id="cd02696">
    <property type="entry name" value="MurNAc-LAA"/>
    <property type="match status" value="1"/>
</dbReference>
<dbReference type="GO" id="GO:0008745">
    <property type="term" value="F:N-acetylmuramoyl-L-alanine amidase activity"/>
    <property type="evidence" value="ECO:0007669"/>
    <property type="project" value="InterPro"/>
</dbReference>
<feature type="non-terminal residue" evidence="3">
    <location>
        <position position="343"/>
    </location>
</feature>
<dbReference type="PANTHER" id="PTHR30404:SF0">
    <property type="entry name" value="N-ACETYLMURAMOYL-L-ALANINE AMIDASE AMIC"/>
    <property type="match status" value="1"/>
</dbReference>
<sequence>MVRYILILAVLTGCQAARSAHQAGDDGQKPHGLPDCRGLSGRVIVLDPGHGGKEVGAVGPEGTEEKAVNLAVALDLAGRLRAGGATVHLTRVSDEEVGGPKASLRQDLALRGELANRVGADLFLSIHHNATPHEKATEYSASETYYRMDDLGPSLEAGRSIHRWLVRGLDLPGEALIPGNYSVLRRTAAAAVLGEAAYLTNPGTEKKLRSPEGIAQEAQAYYYGICDYFAPGIPRVEALAILDSGDPFRPQVAARVSGGGAPLDPQAIDLQIGGIGETPVLQGDRIVWQPVGPLANGEHAVRLAVRNVAGRTSVAATASIRIDAPAAALTLAPALSRPPSGGP</sequence>
<dbReference type="Gene3D" id="3.40.630.40">
    <property type="entry name" value="Zn-dependent exopeptidases"/>
    <property type="match status" value="1"/>
</dbReference>
<proteinExistence type="predicted"/>
<dbReference type="InterPro" id="IPR002508">
    <property type="entry name" value="MurNAc-LAA_cat"/>
</dbReference>
<dbReference type="InterPro" id="IPR050695">
    <property type="entry name" value="N-acetylmuramoyl_amidase_3"/>
</dbReference>
<name>A0A937X867_9BACT</name>
<reference evidence="3 4" key="1">
    <citation type="submission" date="2019-03" db="EMBL/GenBank/DDBJ databases">
        <title>Lake Tanganyika Metagenome-Assembled Genomes (MAGs).</title>
        <authorList>
            <person name="Tran P."/>
        </authorList>
    </citation>
    <scope>NUCLEOTIDE SEQUENCE [LARGE SCALE GENOMIC DNA]</scope>
    <source>
        <strain evidence="3">K_DeepCast_65m_m2_236</strain>
    </source>
</reference>
<feature type="domain" description="MurNAc-LAA" evidence="2">
    <location>
        <begin position="112"/>
        <end position="226"/>
    </location>
</feature>
<evidence type="ECO:0000259" key="2">
    <source>
        <dbReference type="SMART" id="SM00646"/>
    </source>
</evidence>
<dbReference type="PANTHER" id="PTHR30404">
    <property type="entry name" value="N-ACETYLMURAMOYL-L-ALANINE AMIDASE"/>
    <property type="match status" value="1"/>
</dbReference>
<keyword evidence="1" id="KW-0378">Hydrolase</keyword>
<dbReference type="Proteomes" id="UP000703893">
    <property type="component" value="Unassembled WGS sequence"/>
</dbReference>
<accession>A0A937X867</accession>
<gene>
    <name evidence="3" type="ORF">FJZ00_09545</name>
</gene>